<comment type="caution">
    <text evidence="2">The sequence shown here is derived from an EMBL/GenBank/DDBJ whole genome shotgun (WGS) entry which is preliminary data.</text>
</comment>
<protein>
    <submittedName>
        <fullName evidence="2">Uncharacterized protein</fullName>
    </submittedName>
</protein>
<accession>A0A9P7A6T2</accession>
<sequence length="672" mass="73568">MLSSTHVRLTRTSSDLRLLATTLCPPSPILTPNDLLSPSTSGEIPLIIDFVIDKFSTPLSSPLRFGYDTDVCTPPKASRLEIDVTAAQGRVSKLPRSQMTTSLAALSSNLASPRSVGESLLDEVFFTPKSSQSSQSLASTLSPSPSPLSKSLFQLTHIRSLAVSDSVGSSLSETPSARNVIGGANRQAWVFNSRMTSELAMVIPVEDKENEQTVYLGTSATFSTLPTPSFAPPSPSPSVDVISPISFTYSRRHRRPLERSGAIHHLKTPRSIPRTSRLHFHAREPQSPVIAPIRTTRWQLTDSPSASSIHSCPSASTTSGDSGVFKHPYLPRDLAWLGGTEVELWIDQEGFRAIRPMMRLIGYSPRSRSLLPYGERGVSSDVSGGVAEFMPVKRESFAFHYATLDGPPMLRRVTVGGDESRDYLSRHAALSIKTNGVYTVLGSESMAPGSSQEHVKMQWKFDYLVDDRYTDGSRRVLPGEKIITPLTFSCSPFLLHPMQGKKVGFVHLVKKSVVPKLSAEKLEPPERPKNVGQLNQVQRMASRRLMRRHGPSRSDAHANPGGVLTLASGAMVCSSPLGPSKGGRILEGTRQMQYTRRRRASSAGEHGYVISSLHELMSVPPVPIPEHATAELPKMITVRNEDPPRTRLNTTLRSTHHPEYLKGCQDDKRPAP</sequence>
<keyword evidence="3" id="KW-1185">Reference proteome</keyword>
<dbReference type="OrthoDB" id="3269398at2759"/>
<dbReference type="EMBL" id="JABBWD010000001">
    <property type="protein sequence ID" value="KAG1783550.1"/>
    <property type="molecule type" value="Genomic_DNA"/>
</dbReference>
<dbReference type="AlphaFoldDB" id="A0A9P7A6T2"/>
<proteinExistence type="predicted"/>
<reference evidence="2" key="1">
    <citation type="journal article" date="2020" name="New Phytol.">
        <title>Comparative genomics reveals dynamic genome evolution in host specialist ectomycorrhizal fungi.</title>
        <authorList>
            <person name="Lofgren L.A."/>
            <person name="Nguyen N.H."/>
            <person name="Vilgalys R."/>
            <person name="Ruytinx J."/>
            <person name="Liao H.L."/>
            <person name="Branco S."/>
            <person name="Kuo A."/>
            <person name="LaButti K."/>
            <person name="Lipzen A."/>
            <person name="Andreopoulos W."/>
            <person name="Pangilinan J."/>
            <person name="Riley R."/>
            <person name="Hundley H."/>
            <person name="Na H."/>
            <person name="Barry K."/>
            <person name="Grigoriev I.V."/>
            <person name="Stajich J.E."/>
            <person name="Kennedy P.G."/>
        </authorList>
    </citation>
    <scope>NUCLEOTIDE SEQUENCE</scope>
    <source>
        <strain evidence="2">DOB743</strain>
    </source>
</reference>
<evidence type="ECO:0000256" key="1">
    <source>
        <dbReference type="SAM" id="MobiDB-lite"/>
    </source>
</evidence>
<organism evidence="2 3">
    <name type="scientific">Suillus placidus</name>
    <dbReference type="NCBI Taxonomy" id="48579"/>
    <lineage>
        <taxon>Eukaryota</taxon>
        <taxon>Fungi</taxon>
        <taxon>Dikarya</taxon>
        <taxon>Basidiomycota</taxon>
        <taxon>Agaricomycotina</taxon>
        <taxon>Agaricomycetes</taxon>
        <taxon>Agaricomycetidae</taxon>
        <taxon>Boletales</taxon>
        <taxon>Suillineae</taxon>
        <taxon>Suillaceae</taxon>
        <taxon>Suillus</taxon>
    </lineage>
</organism>
<dbReference type="Proteomes" id="UP000714275">
    <property type="component" value="Unassembled WGS sequence"/>
</dbReference>
<evidence type="ECO:0000313" key="3">
    <source>
        <dbReference type="Proteomes" id="UP000714275"/>
    </source>
</evidence>
<feature type="region of interest" description="Disordered" evidence="1">
    <location>
        <begin position="640"/>
        <end position="672"/>
    </location>
</feature>
<gene>
    <name evidence="2" type="ORF">EV702DRAFT_957408</name>
</gene>
<evidence type="ECO:0000313" key="2">
    <source>
        <dbReference type="EMBL" id="KAG1783550.1"/>
    </source>
</evidence>
<feature type="compositionally biased region" description="Basic and acidic residues" evidence="1">
    <location>
        <begin position="656"/>
        <end position="672"/>
    </location>
</feature>
<name>A0A9P7A6T2_9AGAM</name>